<keyword evidence="1" id="KW-0732">Signal</keyword>
<sequence>MRLLLVLLSLIPLTSSLCSLAHQVMGLNCAIMYLDSDCRGPFIPLDIGEEYPRFNSTLVTQKSVSSLVVRQNCLLEVFTRPFFGGSSVIYKPGVWKQLEDERFNDVISSARCFCTGFTKIGEGQFELGYLIK</sequence>
<keyword evidence="3" id="KW-1185">Reference proteome</keyword>
<dbReference type="InterPro" id="IPR011024">
    <property type="entry name" value="G_crystallin-like"/>
</dbReference>
<feature type="signal peptide" evidence="1">
    <location>
        <begin position="1"/>
        <end position="16"/>
    </location>
</feature>
<dbReference type="EMBL" id="AZBU02000003">
    <property type="protein sequence ID" value="TKR88010.1"/>
    <property type="molecule type" value="Genomic_DNA"/>
</dbReference>
<dbReference type="SUPFAM" id="SSF49695">
    <property type="entry name" value="gamma-Crystallin-like"/>
    <property type="match status" value="1"/>
</dbReference>
<gene>
    <name evidence="2" type="ORF">L596_012319</name>
</gene>
<feature type="chain" id="PRO_5021018031" evidence="1">
    <location>
        <begin position="17"/>
        <end position="132"/>
    </location>
</feature>
<reference evidence="2 3" key="1">
    <citation type="journal article" date="2015" name="Genome Biol.">
        <title>Comparative genomics of Steinernema reveals deeply conserved gene regulatory networks.</title>
        <authorList>
            <person name="Dillman A.R."/>
            <person name="Macchietto M."/>
            <person name="Porter C.F."/>
            <person name="Rogers A."/>
            <person name="Williams B."/>
            <person name="Antoshechkin I."/>
            <person name="Lee M.M."/>
            <person name="Goodwin Z."/>
            <person name="Lu X."/>
            <person name="Lewis E.E."/>
            <person name="Goodrich-Blair H."/>
            <person name="Stock S.P."/>
            <person name="Adams B.J."/>
            <person name="Sternberg P.W."/>
            <person name="Mortazavi A."/>
        </authorList>
    </citation>
    <scope>NUCLEOTIDE SEQUENCE [LARGE SCALE GENOMIC DNA]</scope>
    <source>
        <strain evidence="2 3">ALL</strain>
    </source>
</reference>
<dbReference type="Proteomes" id="UP000298663">
    <property type="component" value="Unassembled WGS sequence"/>
</dbReference>
<protein>
    <submittedName>
        <fullName evidence="2">Uncharacterized protein</fullName>
    </submittedName>
</protein>
<evidence type="ECO:0000256" key="1">
    <source>
        <dbReference type="SAM" id="SignalP"/>
    </source>
</evidence>
<comment type="caution">
    <text evidence="2">The sequence shown here is derived from an EMBL/GenBank/DDBJ whole genome shotgun (WGS) entry which is preliminary data.</text>
</comment>
<evidence type="ECO:0000313" key="2">
    <source>
        <dbReference type="EMBL" id="TKR88010.1"/>
    </source>
</evidence>
<dbReference type="Gene3D" id="2.60.20.10">
    <property type="entry name" value="Crystallins"/>
    <property type="match status" value="1"/>
</dbReference>
<evidence type="ECO:0000313" key="3">
    <source>
        <dbReference type="Proteomes" id="UP000298663"/>
    </source>
</evidence>
<name>A0A4U5NXC2_STECR</name>
<organism evidence="2 3">
    <name type="scientific">Steinernema carpocapsae</name>
    <name type="common">Entomopathogenic nematode</name>
    <dbReference type="NCBI Taxonomy" id="34508"/>
    <lineage>
        <taxon>Eukaryota</taxon>
        <taxon>Metazoa</taxon>
        <taxon>Ecdysozoa</taxon>
        <taxon>Nematoda</taxon>
        <taxon>Chromadorea</taxon>
        <taxon>Rhabditida</taxon>
        <taxon>Tylenchina</taxon>
        <taxon>Panagrolaimomorpha</taxon>
        <taxon>Strongyloidoidea</taxon>
        <taxon>Steinernematidae</taxon>
        <taxon>Steinernema</taxon>
    </lineage>
</organism>
<accession>A0A4U5NXC2</accession>
<reference evidence="2 3" key="2">
    <citation type="journal article" date="2019" name="G3 (Bethesda)">
        <title>Hybrid Assembly of the Genome of the Entomopathogenic Nematode Steinernema carpocapsae Identifies the X-Chromosome.</title>
        <authorList>
            <person name="Serra L."/>
            <person name="Macchietto M."/>
            <person name="Macias-Munoz A."/>
            <person name="McGill C.J."/>
            <person name="Rodriguez I.M."/>
            <person name="Rodriguez B."/>
            <person name="Murad R."/>
            <person name="Mortazavi A."/>
        </authorList>
    </citation>
    <scope>NUCLEOTIDE SEQUENCE [LARGE SCALE GENOMIC DNA]</scope>
    <source>
        <strain evidence="2 3">ALL</strain>
    </source>
</reference>
<dbReference type="AlphaFoldDB" id="A0A4U5NXC2"/>
<proteinExistence type="predicted"/>